<evidence type="ECO:0000256" key="5">
    <source>
        <dbReference type="ARBA" id="ARBA00022989"/>
    </source>
</evidence>
<dbReference type="GO" id="GO:0005886">
    <property type="term" value="C:plasma membrane"/>
    <property type="evidence" value="ECO:0007669"/>
    <property type="project" value="UniProtKB-SubCell"/>
</dbReference>
<keyword evidence="6 7" id="KW-0472">Membrane</keyword>
<keyword evidence="5 7" id="KW-1133">Transmembrane helix</keyword>
<protein>
    <recommendedName>
        <fullName evidence="9">Glycosyltransferase RgtA/B/C/D-like domain-containing protein</fullName>
    </recommendedName>
</protein>
<comment type="caution">
    <text evidence="8">The sequence shown here is derived from an EMBL/GenBank/DDBJ whole genome shotgun (WGS) entry which is preliminary data.</text>
</comment>
<evidence type="ECO:0000256" key="1">
    <source>
        <dbReference type="ARBA" id="ARBA00004651"/>
    </source>
</evidence>
<feature type="transmembrane region" description="Helical" evidence="7">
    <location>
        <begin position="103"/>
        <end position="124"/>
    </location>
</feature>
<evidence type="ECO:0000313" key="8">
    <source>
        <dbReference type="EMBL" id="GAI82611.1"/>
    </source>
</evidence>
<evidence type="ECO:0000256" key="7">
    <source>
        <dbReference type="SAM" id="Phobius"/>
    </source>
</evidence>
<feature type="transmembrane region" description="Helical" evidence="7">
    <location>
        <begin position="14"/>
        <end position="33"/>
    </location>
</feature>
<keyword evidence="4 7" id="KW-0812">Transmembrane</keyword>
<dbReference type="EMBL" id="BARW01012292">
    <property type="protein sequence ID" value="GAI82611.1"/>
    <property type="molecule type" value="Genomic_DNA"/>
</dbReference>
<evidence type="ECO:0008006" key="9">
    <source>
        <dbReference type="Google" id="ProtNLM"/>
    </source>
</evidence>
<feature type="transmembrane region" description="Helical" evidence="7">
    <location>
        <begin position="38"/>
        <end position="55"/>
    </location>
</feature>
<evidence type="ECO:0000256" key="3">
    <source>
        <dbReference type="ARBA" id="ARBA00022679"/>
    </source>
</evidence>
<name>X1SU13_9ZZZZ</name>
<sequence length="208" mass="23840">LVRGTDHEQNNKRVILYICLYLIGLPQIFNYILGQINLYVTLFILLSLFIFIKYSDIKWQLLASVILGISIIIKPTTLFMIPFIILLGYDYEKKKIKLEFTKSLLRLLGVLLPLSLNLILFFIYPNLLNGFLVANFTGSETVLLNHSFSITKIISNMFLYVGVPSDELVVLPIFLVVLLVIGGLGFIFYIFRRSNVNNMIFGYLFGIL</sequence>
<feature type="non-terminal residue" evidence="8">
    <location>
        <position position="1"/>
    </location>
</feature>
<evidence type="ECO:0000256" key="2">
    <source>
        <dbReference type="ARBA" id="ARBA00022475"/>
    </source>
</evidence>
<comment type="subcellular location">
    <subcellularLocation>
        <location evidence="1">Cell membrane</location>
        <topology evidence="1">Multi-pass membrane protein</topology>
    </subcellularLocation>
</comment>
<evidence type="ECO:0000256" key="4">
    <source>
        <dbReference type="ARBA" id="ARBA00022692"/>
    </source>
</evidence>
<gene>
    <name evidence="8" type="ORF">S12H4_23240</name>
</gene>
<organism evidence="8">
    <name type="scientific">marine sediment metagenome</name>
    <dbReference type="NCBI Taxonomy" id="412755"/>
    <lineage>
        <taxon>unclassified sequences</taxon>
        <taxon>metagenomes</taxon>
        <taxon>ecological metagenomes</taxon>
    </lineage>
</organism>
<proteinExistence type="predicted"/>
<reference evidence="8" key="1">
    <citation type="journal article" date="2014" name="Front. Microbiol.">
        <title>High frequency of phylogenetically diverse reductive dehalogenase-homologous genes in deep subseafloor sedimentary metagenomes.</title>
        <authorList>
            <person name="Kawai M."/>
            <person name="Futagami T."/>
            <person name="Toyoda A."/>
            <person name="Takaki Y."/>
            <person name="Nishi S."/>
            <person name="Hori S."/>
            <person name="Arai W."/>
            <person name="Tsubouchi T."/>
            <person name="Morono Y."/>
            <person name="Uchiyama I."/>
            <person name="Ito T."/>
            <person name="Fujiyama A."/>
            <person name="Inagaki F."/>
            <person name="Takami H."/>
        </authorList>
    </citation>
    <scope>NUCLEOTIDE SEQUENCE</scope>
    <source>
        <strain evidence="8">Expedition CK06-06</strain>
    </source>
</reference>
<dbReference type="AlphaFoldDB" id="X1SU13"/>
<evidence type="ECO:0000256" key="6">
    <source>
        <dbReference type="ARBA" id="ARBA00023136"/>
    </source>
</evidence>
<feature type="transmembrane region" description="Helical" evidence="7">
    <location>
        <begin position="61"/>
        <end position="91"/>
    </location>
</feature>
<feature type="non-terminal residue" evidence="8">
    <location>
        <position position="208"/>
    </location>
</feature>
<keyword evidence="2" id="KW-1003">Cell membrane</keyword>
<dbReference type="Pfam" id="PF09594">
    <property type="entry name" value="GT87"/>
    <property type="match status" value="1"/>
</dbReference>
<keyword evidence="3" id="KW-0808">Transferase</keyword>
<dbReference type="GO" id="GO:0016758">
    <property type="term" value="F:hexosyltransferase activity"/>
    <property type="evidence" value="ECO:0007669"/>
    <property type="project" value="InterPro"/>
</dbReference>
<accession>X1SU13</accession>
<dbReference type="InterPro" id="IPR018584">
    <property type="entry name" value="GT87"/>
</dbReference>
<feature type="transmembrane region" description="Helical" evidence="7">
    <location>
        <begin position="169"/>
        <end position="191"/>
    </location>
</feature>